<reference evidence="2" key="1">
    <citation type="journal article" date="2019" name="Int. J. Syst. Evol. Microbiol.">
        <title>The Global Catalogue of Microorganisms (GCM) 10K type strain sequencing project: providing services to taxonomists for standard genome sequencing and annotation.</title>
        <authorList>
            <consortium name="The Broad Institute Genomics Platform"/>
            <consortium name="The Broad Institute Genome Sequencing Center for Infectious Disease"/>
            <person name="Wu L."/>
            <person name="Ma J."/>
        </authorList>
    </citation>
    <scope>NUCLEOTIDE SEQUENCE [LARGE SCALE GENOMIC DNA]</scope>
    <source>
        <strain evidence="2">KCTC 12848</strain>
    </source>
</reference>
<dbReference type="EMBL" id="JBHSJB010000010">
    <property type="protein sequence ID" value="MFC5054293.1"/>
    <property type="molecule type" value="Genomic_DNA"/>
</dbReference>
<evidence type="ECO:0000313" key="1">
    <source>
        <dbReference type="EMBL" id="MFC5054293.1"/>
    </source>
</evidence>
<accession>A0ABV9XV98</accession>
<dbReference type="RefSeq" id="WP_344041564.1">
    <property type="nucleotide sequence ID" value="NZ_BAAAKE010000029.1"/>
</dbReference>
<evidence type="ECO:0000313" key="2">
    <source>
        <dbReference type="Proteomes" id="UP001595833"/>
    </source>
</evidence>
<keyword evidence="2" id="KW-1185">Reference proteome</keyword>
<protein>
    <submittedName>
        <fullName evidence="1">Uncharacterized protein</fullName>
    </submittedName>
</protein>
<gene>
    <name evidence="1" type="ORF">ACFPFM_11045</name>
</gene>
<sequence>MTDAVTAAKQHAHQVARVAADFPIGIVVERSGIHIRTRRRRILRERP</sequence>
<name>A0ABV9XV98_9PSEU</name>
<comment type="caution">
    <text evidence="1">The sequence shown here is derived from an EMBL/GenBank/DDBJ whole genome shotgun (WGS) entry which is preliminary data.</text>
</comment>
<organism evidence="1 2">
    <name type="scientific">Saccharothrix xinjiangensis</name>
    <dbReference type="NCBI Taxonomy" id="204798"/>
    <lineage>
        <taxon>Bacteria</taxon>
        <taxon>Bacillati</taxon>
        <taxon>Actinomycetota</taxon>
        <taxon>Actinomycetes</taxon>
        <taxon>Pseudonocardiales</taxon>
        <taxon>Pseudonocardiaceae</taxon>
        <taxon>Saccharothrix</taxon>
    </lineage>
</organism>
<dbReference type="Proteomes" id="UP001595833">
    <property type="component" value="Unassembled WGS sequence"/>
</dbReference>
<proteinExistence type="predicted"/>